<dbReference type="PROSITE" id="PS51177">
    <property type="entry name" value="LUMAZINE_BIND"/>
    <property type="match status" value="2"/>
</dbReference>
<comment type="caution">
    <text evidence="12">The sequence shown here is derived from an EMBL/GenBank/DDBJ whole genome shotgun (WGS) entry which is preliminary data.</text>
</comment>
<evidence type="ECO:0000256" key="3">
    <source>
        <dbReference type="ARBA" id="ARBA00004887"/>
    </source>
</evidence>
<dbReference type="Gene3D" id="2.40.30.20">
    <property type="match status" value="2"/>
</dbReference>
<feature type="repeat" description="Lumazine-binding" evidence="10">
    <location>
        <begin position="1"/>
        <end position="97"/>
    </location>
</feature>
<dbReference type="CDD" id="cd00402">
    <property type="entry name" value="Riboflavin_synthase_like"/>
    <property type="match status" value="1"/>
</dbReference>
<evidence type="ECO:0000313" key="12">
    <source>
        <dbReference type="EMBL" id="TKB50466.1"/>
    </source>
</evidence>
<dbReference type="PIRSF" id="PIRSF000498">
    <property type="entry name" value="Riboflavin_syn_A"/>
    <property type="match status" value="1"/>
</dbReference>
<evidence type="ECO:0000259" key="11">
    <source>
        <dbReference type="PROSITE" id="PS51177"/>
    </source>
</evidence>
<dbReference type="EC" id="2.5.1.9" evidence="4 9"/>
<evidence type="ECO:0000256" key="2">
    <source>
        <dbReference type="ARBA" id="ARBA00002803"/>
    </source>
</evidence>
<dbReference type="FunFam" id="2.40.30.20:FF:000003">
    <property type="entry name" value="Riboflavin synthase, alpha subunit"/>
    <property type="match status" value="1"/>
</dbReference>
<dbReference type="PANTHER" id="PTHR21098">
    <property type="entry name" value="RIBOFLAVIN SYNTHASE ALPHA CHAIN"/>
    <property type="match status" value="1"/>
</dbReference>
<evidence type="ECO:0000256" key="4">
    <source>
        <dbReference type="ARBA" id="ARBA00012827"/>
    </source>
</evidence>
<dbReference type="InterPro" id="IPR026017">
    <property type="entry name" value="Lumazine-bd_dom"/>
</dbReference>
<name>A0A4U1BI60_9GAMM</name>
<comment type="catalytic activity">
    <reaction evidence="1">
        <text>2 6,7-dimethyl-8-(1-D-ribityl)lumazine + H(+) = 5-amino-6-(D-ribitylamino)uracil + riboflavin</text>
        <dbReference type="Rhea" id="RHEA:20772"/>
        <dbReference type="ChEBI" id="CHEBI:15378"/>
        <dbReference type="ChEBI" id="CHEBI:15934"/>
        <dbReference type="ChEBI" id="CHEBI:57986"/>
        <dbReference type="ChEBI" id="CHEBI:58201"/>
        <dbReference type="EC" id="2.5.1.9"/>
    </reaction>
</comment>
<feature type="repeat" description="Lumazine-binding" evidence="10">
    <location>
        <begin position="98"/>
        <end position="194"/>
    </location>
</feature>
<keyword evidence="7" id="KW-0808">Transferase</keyword>
<dbReference type="EMBL" id="SWCI01000002">
    <property type="protein sequence ID" value="TKB50466.1"/>
    <property type="molecule type" value="Genomic_DNA"/>
</dbReference>
<dbReference type="InterPro" id="IPR023366">
    <property type="entry name" value="ATP_synth_asu-like_sf"/>
</dbReference>
<evidence type="ECO:0000256" key="8">
    <source>
        <dbReference type="ARBA" id="ARBA00022737"/>
    </source>
</evidence>
<gene>
    <name evidence="12" type="ORF">FCL40_04740</name>
</gene>
<dbReference type="InterPro" id="IPR001783">
    <property type="entry name" value="Lumazine-bd"/>
</dbReference>
<evidence type="ECO:0000256" key="10">
    <source>
        <dbReference type="PROSITE-ProRule" id="PRU00524"/>
    </source>
</evidence>
<dbReference type="NCBIfam" id="NF006767">
    <property type="entry name" value="PRK09289.1"/>
    <property type="match status" value="1"/>
</dbReference>
<proteinExistence type="predicted"/>
<evidence type="ECO:0000256" key="6">
    <source>
        <dbReference type="ARBA" id="ARBA00022619"/>
    </source>
</evidence>
<accession>A0A4U1BI60</accession>
<dbReference type="GO" id="GO:0004746">
    <property type="term" value="F:riboflavin synthase activity"/>
    <property type="evidence" value="ECO:0007669"/>
    <property type="project" value="UniProtKB-UniRule"/>
</dbReference>
<evidence type="ECO:0000256" key="9">
    <source>
        <dbReference type="NCBIfam" id="TIGR00187"/>
    </source>
</evidence>
<comment type="pathway">
    <text evidence="3">Cofactor biosynthesis; riboflavin biosynthesis; riboflavin from 2-hydroxy-3-oxobutyl phosphate and 5-amino-6-(D-ribitylamino)uracil: step 2/2.</text>
</comment>
<protein>
    <recommendedName>
        <fullName evidence="5 9">Riboflavin synthase</fullName>
        <ecNumber evidence="4 9">2.5.1.9</ecNumber>
    </recommendedName>
</protein>
<dbReference type="RefSeq" id="WP_136851863.1">
    <property type="nucleotide sequence ID" value="NZ_SWCI01000002.1"/>
</dbReference>
<evidence type="ECO:0000256" key="1">
    <source>
        <dbReference type="ARBA" id="ARBA00000968"/>
    </source>
</evidence>
<organism evidence="12 13">
    <name type="scientific">Ferrimonas sediminicola</name>
    <dbReference type="NCBI Taxonomy" id="2569538"/>
    <lineage>
        <taxon>Bacteria</taxon>
        <taxon>Pseudomonadati</taxon>
        <taxon>Pseudomonadota</taxon>
        <taxon>Gammaproteobacteria</taxon>
        <taxon>Alteromonadales</taxon>
        <taxon>Ferrimonadaceae</taxon>
        <taxon>Ferrimonas</taxon>
    </lineage>
</organism>
<dbReference type="NCBIfam" id="NF009566">
    <property type="entry name" value="PRK13020.1"/>
    <property type="match status" value="1"/>
</dbReference>
<dbReference type="InterPro" id="IPR017938">
    <property type="entry name" value="Riboflavin_synthase-like_b-brl"/>
</dbReference>
<dbReference type="SUPFAM" id="SSF63380">
    <property type="entry name" value="Riboflavin synthase domain-like"/>
    <property type="match status" value="2"/>
</dbReference>
<keyword evidence="8" id="KW-0677">Repeat</keyword>
<dbReference type="NCBIfam" id="TIGR00187">
    <property type="entry name" value="ribE"/>
    <property type="match status" value="1"/>
</dbReference>
<comment type="function">
    <text evidence="2">Catalyzes the dismutation of two molecules of 6,7-dimethyl-8-ribityllumazine, resulting in the formation of riboflavin and 5-amino-6-(D-ribitylamino)uracil.</text>
</comment>
<keyword evidence="6" id="KW-0686">Riboflavin biosynthesis</keyword>
<dbReference type="GO" id="GO:0009231">
    <property type="term" value="P:riboflavin biosynthetic process"/>
    <property type="evidence" value="ECO:0007669"/>
    <property type="project" value="UniProtKB-KW"/>
</dbReference>
<keyword evidence="13" id="KW-1185">Reference proteome</keyword>
<evidence type="ECO:0000256" key="5">
    <source>
        <dbReference type="ARBA" id="ARBA00013950"/>
    </source>
</evidence>
<feature type="domain" description="Lumazine-binding" evidence="11">
    <location>
        <begin position="98"/>
        <end position="194"/>
    </location>
</feature>
<dbReference type="Pfam" id="PF00677">
    <property type="entry name" value="Lum_binding"/>
    <property type="match status" value="2"/>
</dbReference>
<evidence type="ECO:0000313" key="13">
    <source>
        <dbReference type="Proteomes" id="UP000305674"/>
    </source>
</evidence>
<sequence length="205" mass="22576">MFTGIVQTTATITAITERDKLRTFEVAIPAQYRDNLQVGASVAHNGVCLTVTELADDRVFFDVMEETLRVTNLGQMHAGDRVNIERSLVFGKEVGGHVVSGHVHTQARIARIERTETNCTMHLTLDPEWMKYILHKGFVAIDGCSLTVGDTEPGGFNIHLIPETLSMTTLGERRAGDSLNIEIDSQTQAIVDTVERVLAQKGLTQ</sequence>
<reference evidence="12 13" key="1">
    <citation type="submission" date="2019-04" db="EMBL/GenBank/DDBJ databases">
        <authorList>
            <person name="Hwang J.C."/>
        </authorList>
    </citation>
    <scope>NUCLEOTIDE SEQUENCE [LARGE SCALE GENOMIC DNA]</scope>
    <source>
        <strain evidence="12 13">IMCC35001</strain>
    </source>
</reference>
<dbReference type="GO" id="GO:0005829">
    <property type="term" value="C:cytosol"/>
    <property type="evidence" value="ECO:0007669"/>
    <property type="project" value="TreeGrafter"/>
</dbReference>
<dbReference type="OrthoDB" id="9788537at2"/>
<evidence type="ECO:0000256" key="7">
    <source>
        <dbReference type="ARBA" id="ARBA00022679"/>
    </source>
</evidence>
<feature type="domain" description="Lumazine-binding" evidence="11">
    <location>
        <begin position="1"/>
        <end position="97"/>
    </location>
</feature>
<dbReference type="Proteomes" id="UP000305674">
    <property type="component" value="Unassembled WGS sequence"/>
</dbReference>
<dbReference type="AlphaFoldDB" id="A0A4U1BI60"/>
<dbReference type="PANTHER" id="PTHR21098:SF0">
    <property type="entry name" value="RIBOFLAVIN SYNTHASE"/>
    <property type="match status" value="1"/>
</dbReference>